<comment type="caution">
    <text evidence="2">The sequence shown here is derived from an EMBL/GenBank/DDBJ whole genome shotgun (WGS) entry which is preliminary data.</text>
</comment>
<reference evidence="2 3" key="1">
    <citation type="journal article" date="2014" name="BMC Genomics">
        <title>Genome based analysis of type-I polyketide synthase and nonribosomal peptide synthetase gene clusters in seven strains of five representative Nocardia species.</title>
        <authorList>
            <person name="Komaki H."/>
            <person name="Ichikawa N."/>
            <person name="Hosoyama A."/>
            <person name="Takahashi-Nakaguchi A."/>
            <person name="Matsuzawa T."/>
            <person name="Suzuki K."/>
            <person name="Fujita N."/>
            <person name="Gonoi T."/>
        </authorList>
    </citation>
    <scope>NUCLEOTIDE SEQUENCE [LARGE SCALE GENOMIC DNA]</scope>
    <source>
        <strain evidence="2 3">NBRC 15531</strain>
    </source>
</reference>
<name>U5ECM9_NOCAS</name>
<dbReference type="SUPFAM" id="SSF55729">
    <property type="entry name" value="Acyl-CoA N-acyltransferases (Nat)"/>
    <property type="match status" value="1"/>
</dbReference>
<accession>U5ECM9</accession>
<evidence type="ECO:0000313" key="2">
    <source>
        <dbReference type="EMBL" id="GAD84146.1"/>
    </source>
</evidence>
<dbReference type="GO" id="GO:0016747">
    <property type="term" value="F:acyltransferase activity, transferring groups other than amino-acyl groups"/>
    <property type="evidence" value="ECO:0007669"/>
    <property type="project" value="InterPro"/>
</dbReference>
<dbReference type="InterPro" id="IPR016181">
    <property type="entry name" value="Acyl_CoA_acyltransferase"/>
</dbReference>
<dbReference type="CDD" id="cd04301">
    <property type="entry name" value="NAT_SF"/>
    <property type="match status" value="1"/>
</dbReference>
<dbReference type="PROSITE" id="PS51186">
    <property type="entry name" value="GNAT"/>
    <property type="match status" value="1"/>
</dbReference>
<dbReference type="eggNOG" id="COG0454">
    <property type="taxonomic scope" value="Bacteria"/>
</dbReference>
<dbReference type="AlphaFoldDB" id="U5ECM9"/>
<dbReference type="STRING" id="1824.SAMN05444423_108152"/>
<dbReference type="Pfam" id="PF00583">
    <property type="entry name" value="Acetyltransf_1"/>
    <property type="match status" value="1"/>
</dbReference>
<dbReference type="PANTHER" id="PTHR42791">
    <property type="entry name" value="GNAT FAMILY ACETYLTRANSFERASE"/>
    <property type="match status" value="1"/>
</dbReference>
<evidence type="ECO:0000313" key="3">
    <source>
        <dbReference type="Proteomes" id="UP000017048"/>
    </source>
</evidence>
<sequence length="177" mass="19376">MTPAQVLAAAFADDPLMSYVWPEPARRRKALPLLWESRIASRQRHGTVDLAYAEDGTVAAVAMWEVPGVEAGLAKRLTLLRALGRSLPKALPAIRGIEATRPSEPHLYLATIGTRPDLQGRGYAAELIRRRLADGAEPGFLVATRASNVAFYERFGFRVTAPVRVAEVALYPMALTR</sequence>
<dbReference type="InterPro" id="IPR000182">
    <property type="entry name" value="GNAT_dom"/>
</dbReference>
<dbReference type="PANTHER" id="PTHR42791:SF1">
    <property type="entry name" value="N-ACETYLTRANSFERASE DOMAIN-CONTAINING PROTEIN"/>
    <property type="match status" value="1"/>
</dbReference>
<dbReference type="GeneID" id="91518375"/>
<dbReference type="InterPro" id="IPR052523">
    <property type="entry name" value="Trichothecene_AcTrans"/>
</dbReference>
<evidence type="ECO:0000259" key="1">
    <source>
        <dbReference type="PROSITE" id="PS51186"/>
    </source>
</evidence>
<dbReference type="RefSeq" id="WP_019047788.1">
    <property type="nucleotide sequence ID" value="NZ_BAFO02000021.1"/>
</dbReference>
<dbReference type="Proteomes" id="UP000017048">
    <property type="component" value="Unassembled WGS sequence"/>
</dbReference>
<protein>
    <submittedName>
        <fullName evidence="2">Acetyltransferase</fullName>
    </submittedName>
</protein>
<dbReference type="Gene3D" id="3.40.630.30">
    <property type="match status" value="1"/>
</dbReference>
<dbReference type="OrthoDB" id="7057833at2"/>
<organism evidence="2 3">
    <name type="scientific">Nocardia asteroides NBRC 15531</name>
    <dbReference type="NCBI Taxonomy" id="1110697"/>
    <lineage>
        <taxon>Bacteria</taxon>
        <taxon>Bacillati</taxon>
        <taxon>Actinomycetota</taxon>
        <taxon>Actinomycetes</taxon>
        <taxon>Mycobacteriales</taxon>
        <taxon>Nocardiaceae</taxon>
        <taxon>Nocardia</taxon>
    </lineage>
</organism>
<keyword evidence="3" id="KW-1185">Reference proteome</keyword>
<gene>
    <name evidence="2" type="ORF">NCAST_21_00960</name>
</gene>
<dbReference type="EMBL" id="BAFO02000021">
    <property type="protein sequence ID" value="GAD84146.1"/>
    <property type="molecule type" value="Genomic_DNA"/>
</dbReference>
<proteinExistence type="predicted"/>
<feature type="domain" description="N-acetyltransferase" evidence="1">
    <location>
        <begin position="1"/>
        <end position="177"/>
    </location>
</feature>